<dbReference type="InterPro" id="IPR022385">
    <property type="entry name" value="Rhs_assc_core"/>
</dbReference>
<dbReference type="RefSeq" id="WP_006955283.1">
    <property type="nucleotide sequence ID" value="NZ_CH672404.1"/>
</dbReference>
<evidence type="ECO:0000256" key="2">
    <source>
        <dbReference type="SAM" id="SignalP"/>
    </source>
</evidence>
<evidence type="ECO:0000256" key="1">
    <source>
        <dbReference type="ARBA" id="ARBA00022737"/>
    </source>
</evidence>
<accession>A0ABM9WME4</accession>
<dbReference type="EMBL" id="AAMX01000008">
    <property type="protein sequence ID" value="EAQ32145.1"/>
    <property type="molecule type" value="Genomic_DNA"/>
</dbReference>
<dbReference type="NCBIfam" id="TIGR03696">
    <property type="entry name" value="Rhs_assc_core"/>
    <property type="match status" value="1"/>
</dbReference>
<dbReference type="InterPro" id="IPR031325">
    <property type="entry name" value="RHS_repeat"/>
</dbReference>
<protein>
    <submittedName>
        <fullName evidence="4">Wall associated protein</fullName>
    </submittedName>
</protein>
<sequence>MKISFSVTSLVLSIFVGLASFPSLTHARVETDKTKLNSIQSEYDGAIFTPNAPPSVSVQAAPVDPLPGGGGGGDGDGGVSGIDLMHENINAKLTIQTKPTEHTTDLLGEQVDTDTGALTFTQADVSLPGNFALPVAFQRSFKGALFSFYNTLDVGDWMIDIPHIHTTLLRNGTRYSGSWGQGLECSGPLNPGEIWFYGSTYANYEYWNGDTLNVPGRTSEKLMENVGYLTGAVVYQKVTKSGWRIRCESNPNSSGEQFIAQAPNGDTYTFSRLRLIKVKPIEKDFKAIARYQAYMMATRVEDVHGNVVRYHYDNQGRVIRISASDGRELIISYQDNRVASVSAGARTWTYHYTGNSLTRVTRPDNRYWSYNISEMGLRQAETLRSSYDSLGESPTCRHNVGTKSFTVSIKHPDGLTGEFTLKQRRISKANTLTVLNWTSTPNPECRTGYALGSKRITGPGLSTALEWHYWYDDPEGYFDNVTPGTDARLEGTVPNGVNRYTTRKTRVKSPGGSITEYFYNRDASSYLQGSLIAKRQLAANGIDILKTSLLSYRPSERIGLAEMLFTHLDSYEKRADLKQRRVDWHLSNQDIYTTAYSDFTRFGSPRVEVQSGSAGSRRIERDYQTLTDLWLIDRPTAKRVDDISETTWSYDNWGNVTSIVNNGVNHTFAYNNGQLVKYVSPRGFETTYADYYRGIPRQIERPMGTETRAVNRYGEITAMTNALNITTTYAYDALGRLAEERPAIGIPTTYDWRANAYTVTQGAHVNQYTLDGFHRVIREADSDVSTNDTRYRERAYTPDGQLAFESTWSHQLGNGVGNYYTYDALQRKTRVQTPYGDTQWRYLSNNRVEETDPRGFITTRYYSGYGSAGDGELVRIEAPSSSGTIVTSLIYDSVGRAQSIQQAGQTIRYRYDSVYTDYVVAEQYPAFTHHYERDAAGNAIKRWVGSEAPTVRTFNAQDQVTHINYPGETADATYTYRADGEMVSASNGDSAWTYSYNALGQLTEERLEYEGNSYAFTYRYNDAHALTERRYPDGYTVNYAPDGRGQATQAGDIVTRLTRHSDGRMRSMQLGNGLTSYRLMDEEGLRLARTQVVRSGSSVIDKSYDYDAAGNLILVFDAVHGAQSIDNLMYDGVNRLISAHADAFGTMNYAYDRRGNLTSLAQDGVSQTYHYDAQDQLMSVSGRTHRQFSYDSAGRVTHTGIDSLSYNGAGRLTQLGDTQYQYDAHGHRLTVEQGGQKRLTVYSREGALLMSAQNGHSSYKIILDGETVAQVGDDLSPASQQGYTGHVGDNTGLVYMQARFYDPVIGRFYSNDPVGFTGEIDTFNRYSYVANNPYKYTDPTGEEKLSIGVSAEIAVIGGAKVSLKTSFDTETLELSVTVSGGPRMGLAAGVVYEGGISESSSSPARNGTSSDVKVNAEASAVIVSVSKDVMSQNADGSITPSGGEEASIGVDAVKIKPSVKVGATVGVEFSGIATTSIVKDTVDAIKDVF</sequence>
<dbReference type="Gene3D" id="2.180.10.10">
    <property type="entry name" value="RHS repeat-associated core"/>
    <property type="match status" value="2"/>
</dbReference>
<dbReference type="Pfam" id="PF05593">
    <property type="entry name" value="RHS_repeat"/>
    <property type="match status" value="2"/>
</dbReference>
<gene>
    <name evidence="4" type="ORF">OS145_12979</name>
</gene>
<comment type="caution">
    <text evidence="4">The sequence shown here is derived from an EMBL/GenBank/DDBJ whole genome shotgun (WGS) entry which is preliminary data.</text>
</comment>
<dbReference type="PANTHER" id="PTHR32305:SF15">
    <property type="entry name" value="PROTEIN RHSA-RELATED"/>
    <property type="match status" value="1"/>
</dbReference>
<evidence type="ECO:0000313" key="4">
    <source>
        <dbReference type="EMBL" id="EAQ32145.1"/>
    </source>
</evidence>
<keyword evidence="5" id="KW-1185">Reference proteome</keyword>
<proteinExistence type="predicted"/>
<feature type="chain" id="PRO_5046142744" evidence="2">
    <location>
        <begin position="28"/>
        <end position="1489"/>
    </location>
</feature>
<dbReference type="Proteomes" id="UP000016543">
    <property type="component" value="Unassembled WGS sequence"/>
</dbReference>
<dbReference type="InterPro" id="IPR006530">
    <property type="entry name" value="YD"/>
</dbReference>
<keyword evidence="1" id="KW-0677">Repeat</keyword>
<feature type="domain" description="Teneurin-like YD-shell" evidence="3">
    <location>
        <begin position="1166"/>
        <end position="1257"/>
    </location>
</feature>
<dbReference type="InterPro" id="IPR056823">
    <property type="entry name" value="TEN-like_YD-shell"/>
</dbReference>
<evidence type="ECO:0000259" key="3">
    <source>
        <dbReference type="Pfam" id="PF25023"/>
    </source>
</evidence>
<reference evidence="4 5" key="1">
    <citation type="submission" date="2006-01" db="EMBL/GenBank/DDBJ databases">
        <authorList>
            <person name="Brettar I."/>
            <person name="Hofle M."/>
            <person name="Ferriera S."/>
            <person name="Johnson J."/>
            <person name="Kravitz S."/>
            <person name="Halpern A."/>
            <person name="Remington K."/>
            <person name="Beeson K."/>
            <person name="Tran B."/>
            <person name="Rogers Y.-H."/>
            <person name="Friedman R."/>
            <person name="Venter J.C."/>
        </authorList>
    </citation>
    <scope>NUCLEOTIDE SEQUENCE [LARGE SCALE GENOMIC DNA]</scope>
    <source>
        <strain evidence="4 5">OS145</strain>
    </source>
</reference>
<evidence type="ECO:0000313" key="5">
    <source>
        <dbReference type="Proteomes" id="UP000016543"/>
    </source>
</evidence>
<organism evidence="4 5">
    <name type="scientific">Idiomarina baltica OS145</name>
    <dbReference type="NCBI Taxonomy" id="314276"/>
    <lineage>
        <taxon>Bacteria</taxon>
        <taxon>Pseudomonadati</taxon>
        <taxon>Pseudomonadota</taxon>
        <taxon>Gammaproteobacteria</taxon>
        <taxon>Alteromonadales</taxon>
        <taxon>Idiomarinaceae</taxon>
        <taxon>Idiomarina</taxon>
    </lineage>
</organism>
<keyword evidence="2" id="KW-0732">Signal</keyword>
<dbReference type="PANTHER" id="PTHR32305">
    <property type="match status" value="1"/>
</dbReference>
<dbReference type="NCBIfam" id="TIGR01643">
    <property type="entry name" value="YD_repeat_2x"/>
    <property type="match status" value="1"/>
</dbReference>
<dbReference type="InterPro" id="IPR050708">
    <property type="entry name" value="T6SS_VgrG/RHS"/>
</dbReference>
<feature type="signal peptide" evidence="2">
    <location>
        <begin position="1"/>
        <end position="27"/>
    </location>
</feature>
<dbReference type="Pfam" id="PF25023">
    <property type="entry name" value="TEN_YD-shell"/>
    <property type="match status" value="1"/>
</dbReference>
<name>A0ABM9WME4_9GAMM</name>